<dbReference type="AlphaFoldDB" id="A0A1J9QA98"/>
<keyword evidence="3" id="KW-1185">Reference proteome</keyword>
<protein>
    <recommendedName>
        <fullName evidence="4">BTB domain transcription factor</fullName>
    </recommendedName>
</protein>
<dbReference type="STRING" id="1658174.A0A1J9QA98"/>
<sequence>MPSRTSTRQAAVKANEALHQGARAGTKKTAGGKRKGSEQEEILKTKREKKEEPTDLGEGKLEKGKEEPPTEERKEEAEAINGGPNEPKEPEKMDTERPEQKEARKETEPKAKPKELEKEAKQPEPNQAKELEQKEEVKMPGEAEQHKGDAGAPGKQQPHKEHVAVPGSKEKAPEPTAVKTGEQVKKLPSNILEKGIIYFFFRGKVGVEEPEGVGDVARSFIVLRPLPPDAKLGQGTIGDNQNCRLLVLPKKVLPKSTRDRFMGFVEKAHTTVKSIRDSFLAIEKETATRGTTYTPAATPIAEGIYVITSKNRTSHLAYRLTVPSELGEVQKDIGLQERGSFIASAKNPEYGGPETARLPQGPDYPQNVQKEFDDLRWVPLRSEFLDFPNAQFLLIGGQHQDPAEADKVAEMLEHQDESRTSPLKDDDVVYEDLGMDSRNYPDVTTTWE</sequence>
<accession>A0A1J9QA98</accession>
<feature type="compositionally biased region" description="Basic and acidic residues" evidence="1">
    <location>
        <begin position="158"/>
        <end position="173"/>
    </location>
</feature>
<feature type="region of interest" description="Disordered" evidence="1">
    <location>
        <begin position="1"/>
        <end position="181"/>
    </location>
</feature>
<feature type="compositionally biased region" description="Basic and acidic residues" evidence="1">
    <location>
        <begin position="411"/>
        <end position="427"/>
    </location>
</feature>
<evidence type="ECO:0008006" key="4">
    <source>
        <dbReference type="Google" id="ProtNLM"/>
    </source>
</evidence>
<comment type="caution">
    <text evidence="2">The sequence shown here is derived from an EMBL/GenBank/DDBJ whole genome shotgun (WGS) entry which is preliminary data.</text>
</comment>
<feature type="compositionally biased region" description="Basic and acidic residues" evidence="1">
    <location>
        <begin position="86"/>
        <end position="149"/>
    </location>
</feature>
<feature type="region of interest" description="Disordered" evidence="1">
    <location>
        <begin position="411"/>
        <end position="448"/>
    </location>
</feature>
<dbReference type="PANTHER" id="PTHR34776:SF1">
    <property type="entry name" value="F17F16.3 PROTEIN"/>
    <property type="match status" value="1"/>
</dbReference>
<dbReference type="VEuPathDB" id="FungiDB:ACJ73_03167"/>
<evidence type="ECO:0000256" key="1">
    <source>
        <dbReference type="SAM" id="MobiDB-lite"/>
    </source>
</evidence>
<gene>
    <name evidence="2" type="ORF">ACJ73_03167</name>
</gene>
<dbReference type="PANTHER" id="PTHR34776">
    <property type="entry name" value="F17F16.3 PROTEIN"/>
    <property type="match status" value="1"/>
</dbReference>
<dbReference type="Proteomes" id="UP000242791">
    <property type="component" value="Unassembled WGS sequence"/>
</dbReference>
<reference evidence="2 3" key="1">
    <citation type="submission" date="2015-08" db="EMBL/GenBank/DDBJ databases">
        <title>Emmonsia species relationships and genome sequence.</title>
        <authorList>
            <person name="Cuomo C.A."/>
            <person name="Schwartz I.S."/>
            <person name="Kenyon C."/>
            <person name="De Hoog G.S."/>
            <person name="Govender N.P."/>
            <person name="Botha A."/>
            <person name="Moreno L."/>
            <person name="De Vries M."/>
            <person name="Munoz J.F."/>
            <person name="Stielow J.B."/>
        </authorList>
    </citation>
    <scope>NUCLEOTIDE SEQUENCE [LARGE SCALE GENOMIC DNA]</scope>
    <source>
        <strain evidence="2 3">EI222</strain>
    </source>
</reference>
<dbReference type="EMBL" id="LGTZ01000371">
    <property type="protein sequence ID" value="OJD25457.1"/>
    <property type="molecule type" value="Genomic_DNA"/>
</dbReference>
<dbReference type="OrthoDB" id="1028014at2759"/>
<organism evidence="2 3">
    <name type="scientific">Blastomyces percursus</name>
    <dbReference type="NCBI Taxonomy" id="1658174"/>
    <lineage>
        <taxon>Eukaryota</taxon>
        <taxon>Fungi</taxon>
        <taxon>Dikarya</taxon>
        <taxon>Ascomycota</taxon>
        <taxon>Pezizomycotina</taxon>
        <taxon>Eurotiomycetes</taxon>
        <taxon>Eurotiomycetidae</taxon>
        <taxon>Onygenales</taxon>
        <taxon>Ajellomycetaceae</taxon>
        <taxon>Blastomyces</taxon>
    </lineage>
</organism>
<name>A0A1J9QA98_9EURO</name>
<evidence type="ECO:0000313" key="2">
    <source>
        <dbReference type="EMBL" id="OJD25457.1"/>
    </source>
</evidence>
<evidence type="ECO:0000313" key="3">
    <source>
        <dbReference type="Proteomes" id="UP000242791"/>
    </source>
</evidence>
<proteinExistence type="predicted"/>
<feature type="compositionally biased region" description="Basic and acidic residues" evidence="1">
    <location>
        <begin position="35"/>
        <end position="77"/>
    </location>
</feature>